<reference evidence="2 3" key="1">
    <citation type="submission" date="2016-11" db="EMBL/GenBank/DDBJ databases">
        <title>Sphingorhabdus sp. LPB0140, isolated from marine environment.</title>
        <authorList>
            <person name="Kim E."/>
            <person name="Yi H."/>
        </authorList>
    </citation>
    <scope>NUCLEOTIDE SEQUENCE [LARGE SCALE GENOMIC DNA]</scope>
    <source>
        <strain evidence="2 3">LPB0140</strain>
    </source>
</reference>
<dbReference type="Pfam" id="PF13852">
    <property type="entry name" value="DUF4197"/>
    <property type="match status" value="1"/>
</dbReference>
<evidence type="ECO:0008006" key="4">
    <source>
        <dbReference type="Google" id="ProtNLM"/>
    </source>
</evidence>
<dbReference type="RefSeq" id="WP_072559676.1">
    <property type="nucleotide sequence ID" value="NZ_CP018154.1"/>
</dbReference>
<dbReference type="OrthoDB" id="9789685at2"/>
<dbReference type="AlphaFoldDB" id="A0A1L3JD11"/>
<organism evidence="2 3">
    <name type="scientific">Sphingorhabdus lutea</name>
    <dbReference type="NCBI Taxonomy" id="1913578"/>
    <lineage>
        <taxon>Bacteria</taxon>
        <taxon>Pseudomonadati</taxon>
        <taxon>Pseudomonadota</taxon>
        <taxon>Alphaproteobacteria</taxon>
        <taxon>Sphingomonadales</taxon>
        <taxon>Sphingomonadaceae</taxon>
        <taxon>Sphingorhabdus</taxon>
    </lineage>
</organism>
<keyword evidence="3" id="KW-1185">Reference proteome</keyword>
<evidence type="ECO:0000256" key="1">
    <source>
        <dbReference type="SAM" id="Phobius"/>
    </source>
</evidence>
<dbReference type="EMBL" id="CP018154">
    <property type="protein sequence ID" value="APG63024.1"/>
    <property type="molecule type" value="Genomic_DNA"/>
</dbReference>
<protein>
    <recommendedName>
        <fullName evidence="4">DUF4197 domain-containing protein</fullName>
    </recommendedName>
</protein>
<keyword evidence="1" id="KW-0472">Membrane</keyword>
<evidence type="ECO:0000313" key="3">
    <source>
        <dbReference type="Proteomes" id="UP000242561"/>
    </source>
</evidence>
<sequence length="240" mass="25078">MAGIIDLTKQNGASHIVNRRALLTSALGGAMLLTLPSCAGIGGFSLSEAIRRLLTLSAQNSFAILLQPGGFYDNEVSRISLPTKWGGSGVGAIVATILKSQSVRTRVERSLNDMAERGAARAAPIISDAINNMTIADAAALVRGGGDVATQMLRGQMGNSVIDVMLPEVTQAVEILQDDAIKNLLKNISGFDVAALARDISVKADASIWSAIGAQERAIRANPEKTNDALLIAIFGLQGK</sequence>
<dbReference type="KEGG" id="sphl:LPB140_09750"/>
<dbReference type="STRING" id="1913578.LPB140_09750"/>
<keyword evidence="1" id="KW-1133">Transmembrane helix</keyword>
<keyword evidence="1" id="KW-0812">Transmembrane</keyword>
<name>A0A1L3JD11_9SPHN</name>
<dbReference type="Proteomes" id="UP000242561">
    <property type="component" value="Chromosome"/>
</dbReference>
<gene>
    <name evidence="2" type="ORF">LPB140_09750</name>
</gene>
<feature type="transmembrane region" description="Helical" evidence="1">
    <location>
        <begin position="21"/>
        <end position="46"/>
    </location>
</feature>
<evidence type="ECO:0000313" key="2">
    <source>
        <dbReference type="EMBL" id="APG63024.1"/>
    </source>
</evidence>
<accession>A0A1L3JD11</accession>
<dbReference type="InterPro" id="IPR025245">
    <property type="entry name" value="DUF4197"/>
</dbReference>
<proteinExistence type="predicted"/>